<dbReference type="EMBL" id="AP008957">
    <property type="protein sequence ID" value="BAH33671.1"/>
    <property type="molecule type" value="Genomic_DNA"/>
</dbReference>
<dbReference type="Proteomes" id="UP000002204">
    <property type="component" value="Chromosome"/>
</dbReference>
<dbReference type="InterPro" id="IPR013216">
    <property type="entry name" value="Methyltransf_11"/>
</dbReference>
<dbReference type="InterPro" id="IPR029063">
    <property type="entry name" value="SAM-dependent_MTases_sf"/>
</dbReference>
<organism evidence="2 3">
    <name type="scientific">Rhodococcus erythropolis (strain PR4 / NBRC 100887)</name>
    <dbReference type="NCBI Taxonomy" id="234621"/>
    <lineage>
        <taxon>Bacteria</taxon>
        <taxon>Bacillati</taxon>
        <taxon>Actinomycetota</taxon>
        <taxon>Actinomycetes</taxon>
        <taxon>Mycobacteriales</taxon>
        <taxon>Nocardiaceae</taxon>
        <taxon>Rhodococcus</taxon>
        <taxon>Rhodococcus erythropolis group</taxon>
    </lineage>
</organism>
<gene>
    <name evidence="2" type="ordered locus">RER_29630</name>
</gene>
<dbReference type="eggNOG" id="COG0500">
    <property type="taxonomic scope" value="Bacteria"/>
</dbReference>
<dbReference type="PANTHER" id="PTHR43861">
    <property type="entry name" value="TRANS-ACONITATE 2-METHYLTRANSFERASE-RELATED"/>
    <property type="match status" value="1"/>
</dbReference>
<dbReference type="GO" id="GO:0008757">
    <property type="term" value="F:S-adenosylmethionine-dependent methyltransferase activity"/>
    <property type="evidence" value="ECO:0007669"/>
    <property type="project" value="InterPro"/>
</dbReference>
<feature type="domain" description="Methyltransferase type 11" evidence="1">
    <location>
        <begin position="49"/>
        <end position="141"/>
    </location>
</feature>
<dbReference type="KEGG" id="rer:RER_29630"/>
<proteinExistence type="predicted"/>
<protein>
    <recommendedName>
        <fullName evidence="1">Methyltransferase type 11 domain-containing protein</fullName>
    </recommendedName>
</protein>
<dbReference type="Pfam" id="PF08241">
    <property type="entry name" value="Methyltransf_11"/>
    <property type="match status" value="1"/>
</dbReference>
<evidence type="ECO:0000259" key="1">
    <source>
        <dbReference type="Pfam" id="PF08241"/>
    </source>
</evidence>
<sequence length="232" mass="25443">MPGLGLIPSGMGVIARLDGFNRRHPWSHNDHYGRWVLRNLRGVRSGRALDVGSGTGNLIDLLRRRFDVVVGVEPDLTTSAAVRARFFDDENVIIEARRIEDFAYEAKYDAITVVAALHHLPLEESMKRLSGLLEPGGRLVVVGCYRSTTATDALLSVLATVCNPVVGVVKHRRVASEPLKAMTVPTAEPGESMADVRRAAALCLPGSRIRRRLFWRYTLIYDATVAAASVGE</sequence>
<dbReference type="CDD" id="cd02440">
    <property type="entry name" value="AdoMet_MTases"/>
    <property type="match status" value="1"/>
</dbReference>
<reference evidence="2 3" key="2">
    <citation type="journal article" date="2006" name="Environ. Microbiol.">
        <title>Sequence analysis of three plasmids harboured in Rhodococcus erythropolis strain PR4.</title>
        <authorList>
            <person name="Sekine M."/>
            <person name="Tanikawa S."/>
            <person name="Omata S."/>
            <person name="Saito M."/>
            <person name="Fujisawa T."/>
            <person name="Tsukatani N."/>
            <person name="Tajima T."/>
            <person name="Sekigawa T."/>
            <person name="Kosugi H."/>
            <person name="Matsuo Y."/>
            <person name="Nishiko R."/>
            <person name="Imamura K."/>
            <person name="Ito M."/>
            <person name="Narita H."/>
            <person name="Tago S."/>
            <person name="Fujita N."/>
            <person name="Harayama S."/>
        </authorList>
    </citation>
    <scope>NUCLEOTIDE SEQUENCE [LARGE SCALE GENOMIC DNA]</scope>
    <source>
        <strain evidence="3">PR4 / NBRC 100887</strain>
    </source>
</reference>
<accession>C0ZZ86</accession>
<dbReference type="HOGENOM" id="CLU_090578_0_0_11"/>
<name>C0ZZ86_RHOE4</name>
<evidence type="ECO:0000313" key="3">
    <source>
        <dbReference type="Proteomes" id="UP000002204"/>
    </source>
</evidence>
<reference evidence="3" key="1">
    <citation type="submission" date="2005-03" db="EMBL/GenBank/DDBJ databases">
        <title>Comparison of the complete genome sequences of Rhodococcus erythropolis PR4 and Rhodococcus opacus B4.</title>
        <authorList>
            <person name="Takarada H."/>
            <person name="Sekine M."/>
            <person name="Hosoyama A."/>
            <person name="Yamada R."/>
            <person name="Fujisawa T."/>
            <person name="Omata S."/>
            <person name="Shimizu A."/>
            <person name="Tsukatani N."/>
            <person name="Tanikawa S."/>
            <person name="Fujita N."/>
            <person name="Harayama S."/>
        </authorList>
    </citation>
    <scope>NUCLEOTIDE SEQUENCE [LARGE SCALE GENOMIC DNA]</scope>
    <source>
        <strain evidence="3">PR4 / NBRC 100887</strain>
    </source>
</reference>
<dbReference type="Gene3D" id="3.40.50.150">
    <property type="entry name" value="Vaccinia Virus protein VP39"/>
    <property type="match status" value="1"/>
</dbReference>
<dbReference type="AlphaFoldDB" id="C0ZZ86"/>
<evidence type="ECO:0000313" key="2">
    <source>
        <dbReference type="EMBL" id="BAH33671.1"/>
    </source>
</evidence>
<dbReference type="SUPFAM" id="SSF53335">
    <property type="entry name" value="S-adenosyl-L-methionine-dependent methyltransferases"/>
    <property type="match status" value="1"/>
</dbReference>